<evidence type="ECO:0000313" key="6">
    <source>
        <dbReference type="EMBL" id="CAI9730615.1"/>
    </source>
</evidence>
<dbReference type="InterPro" id="IPR004875">
    <property type="entry name" value="DDE_SF_endonuclease_dom"/>
</dbReference>
<dbReference type="Pfam" id="PF03221">
    <property type="entry name" value="HTH_Tnp_Tc5"/>
    <property type="match status" value="1"/>
</dbReference>
<dbReference type="InterPro" id="IPR006600">
    <property type="entry name" value="HTH_CenpB_DNA-bd_dom"/>
</dbReference>
<keyword evidence="3" id="KW-0539">Nucleus</keyword>
<dbReference type="GO" id="GO:0003677">
    <property type="term" value="F:DNA binding"/>
    <property type="evidence" value="ECO:0007669"/>
    <property type="project" value="UniProtKB-KW"/>
</dbReference>
<feature type="domain" description="HTH CENPB-type" evidence="5">
    <location>
        <begin position="56"/>
        <end position="132"/>
    </location>
</feature>
<reference evidence="6" key="1">
    <citation type="submission" date="2023-08" db="EMBL/GenBank/DDBJ databases">
        <authorList>
            <person name="Alioto T."/>
            <person name="Alioto T."/>
            <person name="Gomez Garrido J."/>
        </authorList>
    </citation>
    <scope>NUCLEOTIDE SEQUENCE</scope>
</reference>
<name>A0AA36B9Y4_OCTVU</name>
<dbReference type="InterPro" id="IPR007889">
    <property type="entry name" value="HTH_Psq"/>
</dbReference>
<dbReference type="InterPro" id="IPR009057">
    <property type="entry name" value="Homeodomain-like_sf"/>
</dbReference>
<dbReference type="PANTHER" id="PTHR19303">
    <property type="entry name" value="TRANSPOSON"/>
    <property type="match status" value="1"/>
</dbReference>
<dbReference type="Pfam" id="PF03184">
    <property type="entry name" value="DDE_1"/>
    <property type="match status" value="1"/>
</dbReference>
<proteinExistence type="predicted"/>
<dbReference type="Proteomes" id="UP001162480">
    <property type="component" value="Chromosome 11"/>
</dbReference>
<dbReference type="PANTHER" id="PTHR19303:SF57">
    <property type="entry name" value="HTH CENPB-TYPE DOMAIN-CONTAINING PROTEIN"/>
    <property type="match status" value="1"/>
</dbReference>
<evidence type="ECO:0000256" key="2">
    <source>
        <dbReference type="ARBA" id="ARBA00023125"/>
    </source>
</evidence>
<sequence length="636" mass="71731">MPGRRITRKLSYTDETIKAAITAVKAGMTLRKASLHYNIPKSTLADRLSGKRSALPVRGPKPVLTKDEEKCLKCWIKDMSKYGFKLTGEAIRQCVKQYLDQCEWKVDMFMDNLPGKSWLYGFMSRHQDLNIGSVNKLKGNKKPMTAKENHTRDWLKRFQEMLLEEDITQSEQIYYCDEISFPLHSKTGKLATDVLMKDDYRLTSPGYSQITVLMAVCADGRTLLPFVVYPAKTFSVSITIDLPAGTKAIHSDCGGMTQNTFYSWLKDCFIPSLPTLENRGNVVLLLDDHKSHKDICCSTLCKVNNVILFCLPSRCNQILQPLTNIYAEPLKAKWLQACEEWIRTNGVSVDKITFARVFKKAHINALNELSVVSNFALAGIWPLNQHIDHEATDISPTSITDLDVSSISLSDTHHGLTSQPVASSLVLNVSNISNETELEEASSFNPFELKIASTSKESMSPSPQPLSSSVITSILQSSGTSSLNGQSNSEVITPRHSPTKSKVLLALEAIETTLSPDEQILYRRNFEFSLPCDDVVYHCWKLLKLHLKKEESNQLKLEYNQAKKDSLVTQKKLYNLLKTKQKAIKSRKNDLPKGKQKPRTKRDTKTAMKIRTTRDTKTAMKIRTTKKKNANLKVTR</sequence>
<keyword evidence="2" id="KW-0238">DNA-binding</keyword>
<feature type="compositionally biased region" description="Basic and acidic residues" evidence="4">
    <location>
        <begin position="601"/>
        <end position="616"/>
    </location>
</feature>
<evidence type="ECO:0000313" key="7">
    <source>
        <dbReference type="Proteomes" id="UP001162480"/>
    </source>
</evidence>
<dbReference type="Pfam" id="PF05225">
    <property type="entry name" value="HTH_psq"/>
    <property type="match status" value="1"/>
</dbReference>
<dbReference type="PROSITE" id="PS51253">
    <property type="entry name" value="HTH_CENPB"/>
    <property type="match status" value="1"/>
</dbReference>
<dbReference type="SUPFAM" id="SSF46689">
    <property type="entry name" value="Homeodomain-like"/>
    <property type="match status" value="1"/>
</dbReference>
<dbReference type="Gene3D" id="3.30.420.10">
    <property type="entry name" value="Ribonuclease H-like superfamily/Ribonuclease H"/>
    <property type="match status" value="1"/>
</dbReference>
<dbReference type="AlphaFoldDB" id="A0AA36B9Y4"/>
<keyword evidence="7" id="KW-1185">Reference proteome</keyword>
<dbReference type="InterPro" id="IPR050863">
    <property type="entry name" value="CenT-Element_Derived"/>
</dbReference>
<evidence type="ECO:0000256" key="4">
    <source>
        <dbReference type="SAM" id="MobiDB-lite"/>
    </source>
</evidence>
<dbReference type="EMBL" id="OX597824">
    <property type="protein sequence ID" value="CAI9730615.1"/>
    <property type="molecule type" value="Genomic_DNA"/>
</dbReference>
<evidence type="ECO:0000256" key="1">
    <source>
        <dbReference type="ARBA" id="ARBA00004123"/>
    </source>
</evidence>
<dbReference type="InterPro" id="IPR036397">
    <property type="entry name" value="RNaseH_sf"/>
</dbReference>
<evidence type="ECO:0000259" key="5">
    <source>
        <dbReference type="PROSITE" id="PS51253"/>
    </source>
</evidence>
<dbReference type="GO" id="GO:0005634">
    <property type="term" value="C:nucleus"/>
    <property type="evidence" value="ECO:0007669"/>
    <property type="project" value="UniProtKB-SubCell"/>
</dbReference>
<dbReference type="Gene3D" id="1.10.10.60">
    <property type="entry name" value="Homeodomain-like"/>
    <property type="match status" value="1"/>
</dbReference>
<accession>A0AA36B9Y4</accession>
<feature type="region of interest" description="Disordered" evidence="4">
    <location>
        <begin position="583"/>
        <end position="616"/>
    </location>
</feature>
<evidence type="ECO:0000256" key="3">
    <source>
        <dbReference type="ARBA" id="ARBA00023242"/>
    </source>
</evidence>
<comment type="subcellular location">
    <subcellularLocation>
        <location evidence="1">Nucleus</location>
    </subcellularLocation>
</comment>
<organism evidence="6 7">
    <name type="scientific">Octopus vulgaris</name>
    <name type="common">Common octopus</name>
    <dbReference type="NCBI Taxonomy" id="6645"/>
    <lineage>
        <taxon>Eukaryota</taxon>
        <taxon>Metazoa</taxon>
        <taxon>Spiralia</taxon>
        <taxon>Lophotrochozoa</taxon>
        <taxon>Mollusca</taxon>
        <taxon>Cephalopoda</taxon>
        <taxon>Coleoidea</taxon>
        <taxon>Octopodiformes</taxon>
        <taxon>Octopoda</taxon>
        <taxon>Incirrata</taxon>
        <taxon>Octopodidae</taxon>
        <taxon>Octopus</taxon>
    </lineage>
</organism>
<protein>
    <submittedName>
        <fullName evidence="6">XP_029642838.1uncharacterized protein LOC115217325 isoform X1</fullName>
    </submittedName>
</protein>
<gene>
    <name evidence="6" type="ORF">OCTVUL_1B006932</name>
</gene>